<comment type="caution">
    <text evidence="4">The sequence shown here is derived from an EMBL/GenBank/DDBJ whole genome shotgun (WGS) entry which is preliminary data.</text>
</comment>
<evidence type="ECO:0000256" key="2">
    <source>
        <dbReference type="SAM" id="MobiDB-lite"/>
    </source>
</evidence>
<evidence type="ECO:0000256" key="1">
    <source>
        <dbReference type="ARBA" id="ARBA00022553"/>
    </source>
</evidence>
<keyword evidence="1" id="KW-0597">Phosphoprotein</keyword>
<dbReference type="InterPro" id="IPR008984">
    <property type="entry name" value="SMAD_FHA_dom_sf"/>
</dbReference>
<sequence length="152" mass="15575">MPTAAIPTSPVDDDRAAPPPVHAFRIVPADEADRIDPVAPLTAAPASDAGRIPLDVPAVVGRRPRPPRVVRGAAPRLVTVPSPSGEISSTHVGIRQEGGAVVVTDLDSTNGTAVLIPGAERLALHRGESLVVVPGTRVDVGDGVVLEILPAR</sequence>
<reference evidence="4 5" key="1">
    <citation type="submission" date="2016-08" db="EMBL/GenBank/DDBJ databases">
        <title>Genome sequence of Clavibacter michiganensis spp strain CFBP8017.</title>
        <authorList>
            <person name="Thapa S.P."/>
            <person name="Coaker G."/>
            <person name="Jacques M.-A."/>
        </authorList>
    </citation>
    <scope>NUCLEOTIDE SEQUENCE [LARGE SCALE GENOMIC DNA]</scope>
    <source>
        <strain evidence="4">CFBP8017</strain>
    </source>
</reference>
<evidence type="ECO:0000259" key="3">
    <source>
        <dbReference type="PROSITE" id="PS50006"/>
    </source>
</evidence>
<accession>A0A251Y6Y8</accession>
<feature type="domain" description="FHA" evidence="3">
    <location>
        <begin position="58"/>
        <end position="114"/>
    </location>
</feature>
<gene>
    <name evidence="4" type="ORF">BFL36_11770</name>
</gene>
<dbReference type="EMBL" id="MDJY01000057">
    <property type="protein sequence ID" value="OUE20054.1"/>
    <property type="molecule type" value="Genomic_DNA"/>
</dbReference>
<dbReference type="Gene3D" id="2.60.200.20">
    <property type="match status" value="1"/>
</dbReference>
<feature type="region of interest" description="Disordered" evidence="2">
    <location>
        <begin position="1"/>
        <end position="20"/>
    </location>
</feature>
<proteinExistence type="predicted"/>
<evidence type="ECO:0000313" key="5">
    <source>
        <dbReference type="Proteomes" id="UP000195011"/>
    </source>
</evidence>
<name>A0A251Y6Y8_9MICO</name>
<dbReference type="PROSITE" id="PS50006">
    <property type="entry name" value="FHA_DOMAIN"/>
    <property type="match status" value="1"/>
</dbReference>
<dbReference type="Pfam" id="PF00498">
    <property type="entry name" value="FHA"/>
    <property type="match status" value="1"/>
</dbReference>
<dbReference type="SUPFAM" id="SSF49879">
    <property type="entry name" value="SMAD/FHA domain"/>
    <property type="match status" value="1"/>
</dbReference>
<dbReference type="AlphaFoldDB" id="A0A251Y6Y8"/>
<organism evidence="4 5">
    <name type="scientific">Clavibacter michiganensis</name>
    <dbReference type="NCBI Taxonomy" id="28447"/>
    <lineage>
        <taxon>Bacteria</taxon>
        <taxon>Bacillati</taxon>
        <taxon>Actinomycetota</taxon>
        <taxon>Actinomycetes</taxon>
        <taxon>Micrococcales</taxon>
        <taxon>Microbacteriaceae</taxon>
        <taxon>Clavibacter</taxon>
    </lineage>
</organism>
<protein>
    <recommendedName>
        <fullName evidence="3">FHA domain-containing protein</fullName>
    </recommendedName>
</protein>
<dbReference type="InterPro" id="IPR000253">
    <property type="entry name" value="FHA_dom"/>
</dbReference>
<evidence type="ECO:0000313" key="4">
    <source>
        <dbReference type="EMBL" id="OUE20054.1"/>
    </source>
</evidence>
<dbReference type="Proteomes" id="UP000195011">
    <property type="component" value="Unassembled WGS sequence"/>
</dbReference>